<evidence type="ECO:0000259" key="1">
    <source>
        <dbReference type="SMART" id="SM00278"/>
    </source>
</evidence>
<dbReference type="InterPro" id="IPR004509">
    <property type="entry name" value="Competence_ComEA_HhH"/>
</dbReference>
<proteinExistence type="predicted"/>
<dbReference type="Gene3D" id="3.10.560.10">
    <property type="entry name" value="Outer membrane lipoprotein wza domain like"/>
    <property type="match status" value="1"/>
</dbReference>
<dbReference type="NCBIfam" id="TIGR00426">
    <property type="entry name" value="competence protein ComEA helix-hairpin-helix repeat region"/>
    <property type="match status" value="1"/>
</dbReference>
<dbReference type="InterPro" id="IPR010994">
    <property type="entry name" value="RuvA_2-like"/>
</dbReference>
<name>A0A6N7V339_9FIRM</name>
<dbReference type="RefSeq" id="WP_154556302.1">
    <property type="nucleotide sequence ID" value="NZ_JAQXZU010000057.1"/>
</dbReference>
<dbReference type="SUPFAM" id="SSF47781">
    <property type="entry name" value="RuvA domain 2-like"/>
    <property type="match status" value="1"/>
</dbReference>
<protein>
    <submittedName>
        <fullName evidence="2">ComEA family DNA-binding protein</fullName>
    </submittedName>
</protein>
<dbReference type="Gene3D" id="1.10.150.320">
    <property type="entry name" value="Photosystem II 12 kDa extrinsic protein"/>
    <property type="match status" value="1"/>
</dbReference>
<dbReference type="GeneID" id="93159104"/>
<dbReference type="InterPro" id="IPR019554">
    <property type="entry name" value="Soluble_ligand-bd"/>
</dbReference>
<keyword evidence="3" id="KW-1185">Reference proteome</keyword>
<organism evidence="2 3">
    <name type="scientific">Holdemanella porci</name>
    <dbReference type="NCBI Taxonomy" id="2652276"/>
    <lineage>
        <taxon>Bacteria</taxon>
        <taxon>Bacillati</taxon>
        <taxon>Bacillota</taxon>
        <taxon>Erysipelotrichia</taxon>
        <taxon>Erysipelotrichales</taxon>
        <taxon>Erysipelotrichaceae</taxon>
        <taxon>Holdemanella</taxon>
    </lineage>
</organism>
<dbReference type="EMBL" id="VUMR01000039">
    <property type="protein sequence ID" value="MSS56703.1"/>
    <property type="molecule type" value="Genomic_DNA"/>
</dbReference>
<dbReference type="GO" id="GO:0003677">
    <property type="term" value="F:DNA binding"/>
    <property type="evidence" value="ECO:0007669"/>
    <property type="project" value="UniProtKB-KW"/>
</dbReference>
<comment type="caution">
    <text evidence="2">The sequence shown here is derived from an EMBL/GenBank/DDBJ whole genome shotgun (WGS) entry which is preliminary data.</text>
</comment>
<evidence type="ECO:0000313" key="3">
    <source>
        <dbReference type="Proteomes" id="UP000434241"/>
    </source>
</evidence>
<dbReference type="GO" id="GO:0015628">
    <property type="term" value="P:protein secretion by the type II secretion system"/>
    <property type="evidence" value="ECO:0007669"/>
    <property type="project" value="TreeGrafter"/>
</dbReference>
<dbReference type="AlphaFoldDB" id="A0A6N7V339"/>
<dbReference type="InterPro" id="IPR051675">
    <property type="entry name" value="Endo/Exo/Phosphatase_dom_1"/>
</dbReference>
<dbReference type="GO" id="GO:0015627">
    <property type="term" value="C:type II protein secretion system complex"/>
    <property type="evidence" value="ECO:0007669"/>
    <property type="project" value="TreeGrafter"/>
</dbReference>
<dbReference type="InterPro" id="IPR003583">
    <property type="entry name" value="Hlx-hairpin-Hlx_DNA-bd_motif"/>
</dbReference>
<dbReference type="SMART" id="SM00278">
    <property type="entry name" value="HhH1"/>
    <property type="match status" value="2"/>
</dbReference>
<feature type="domain" description="Helix-hairpin-helix DNA-binding motif class 1" evidence="1">
    <location>
        <begin position="73"/>
        <end position="92"/>
    </location>
</feature>
<keyword evidence="2" id="KW-0238">DNA-binding</keyword>
<evidence type="ECO:0000313" key="2">
    <source>
        <dbReference type="EMBL" id="MSS56703.1"/>
    </source>
</evidence>
<accession>A0A6N7V339</accession>
<dbReference type="PANTHER" id="PTHR21180:SF32">
    <property type="entry name" value="ENDONUCLEASE_EXONUCLEASE_PHOSPHATASE FAMILY DOMAIN-CONTAINING PROTEIN 1"/>
    <property type="match status" value="1"/>
</dbReference>
<feature type="domain" description="Helix-hairpin-helix DNA-binding motif class 1" evidence="1">
    <location>
        <begin position="102"/>
        <end position="121"/>
    </location>
</feature>
<sequence length="124" mass="13768">MQVEIKGAIQNPGVYTLKRNSSISSLIQMSGGLLENSDTSRISFNYILQDKDVVVIPEKQEVKLISINSATLEELQTLPGIGPAIAQRIMEYRKSNTFQSLEQIQNVKGIGPAMFNKIKDKICL</sequence>
<reference evidence="2 3" key="1">
    <citation type="submission" date="2019-08" db="EMBL/GenBank/DDBJ databases">
        <title>In-depth cultivation of the pig gut microbiome towards novel bacterial diversity and tailored functional studies.</title>
        <authorList>
            <person name="Wylensek D."/>
            <person name="Hitch T.C.A."/>
            <person name="Clavel T."/>
        </authorList>
    </citation>
    <scope>NUCLEOTIDE SEQUENCE [LARGE SCALE GENOMIC DNA]</scope>
    <source>
        <strain evidence="2 3">LKV-472-APC-3</strain>
    </source>
</reference>
<gene>
    <name evidence="2" type="ORF">FYJ55_07325</name>
</gene>
<dbReference type="PANTHER" id="PTHR21180">
    <property type="entry name" value="ENDONUCLEASE/EXONUCLEASE/PHOSPHATASE FAMILY DOMAIN-CONTAINING PROTEIN 1"/>
    <property type="match status" value="1"/>
</dbReference>
<dbReference type="Pfam" id="PF10531">
    <property type="entry name" value="SLBB"/>
    <property type="match status" value="1"/>
</dbReference>
<dbReference type="Proteomes" id="UP000434241">
    <property type="component" value="Unassembled WGS sequence"/>
</dbReference>
<dbReference type="GO" id="GO:0006281">
    <property type="term" value="P:DNA repair"/>
    <property type="evidence" value="ECO:0007669"/>
    <property type="project" value="InterPro"/>
</dbReference>
<dbReference type="Pfam" id="PF12836">
    <property type="entry name" value="HHH_3"/>
    <property type="match status" value="1"/>
</dbReference>